<feature type="compositionally biased region" description="Low complexity" evidence="1">
    <location>
        <begin position="32"/>
        <end position="48"/>
    </location>
</feature>
<organism evidence="3 4">
    <name type="scientific">Nannocystis radixulma</name>
    <dbReference type="NCBI Taxonomy" id="2995305"/>
    <lineage>
        <taxon>Bacteria</taxon>
        <taxon>Pseudomonadati</taxon>
        <taxon>Myxococcota</taxon>
        <taxon>Polyangia</taxon>
        <taxon>Nannocystales</taxon>
        <taxon>Nannocystaceae</taxon>
        <taxon>Nannocystis</taxon>
    </lineage>
</organism>
<keyword evidence="2" id="KW-0732">Signal</keyword>
<accession>A0ABT5B7G5</accession>
<keyword evidence="4" id="KW-1185">Reference proteome</keyword>
<feature type="chain" id="PRO_5047372962" description="MAM domain-containing protein" evidence="2">
    <location>
        <begin position="23"/>
        <end position="396"/>
    </location>
</feature>
<sequence length="396" mass="41527">MTARCVALAALVALGACGPVLYELHDSDGAGTSESVSETMSSETAPDTLTPPDPTLPTGGPVELCFDGLLDGDETDVDCGGPCPPCPPGGTCVEPKDCVTGECVAGVCDVPVQCQVAEDCPAGPCSVAKCDQGQCFFADLDGIDCDDGQLCTDVDVCIAGECVGLPRDCSGFDQPCQHGFCNPVTGNCAVEFAEDGDACEDGLACTMGDFCVQGACLGEQAVLGLFTDFTTPDGWWMDPPWMIGQAKQSACDLNGLDDPSEDHSPGNDNMLAGAAIGDCLPPEPLPEEVCLTSPEMNLAEGQPIVLMFWSELSVGPPPASAHVDVWEGKTWETVFPLEDEPLDEPEWTQHFIDITPHANSMLMVRFCHLQPEPGPFPVAGWSVDDVYVGPPECAKL</sequence>
<proteinExistence type="predicted"/>
<name>A0ABT5B7G5_9BACT</name>
<comment type="caution">
    <text evidence="3">The sequence shown here is derived from an EMBL/GenBank/DDBJ whole genome shotgun (WGS) entry which is preliminary data.</text>
</comment>
<evidence type="ECO:0000313" key="4">
    <source>
        <dbReference type="Proteomes" id="UP001217838"/>
    </source>
</evidence>
<protein>
    <recommendedName>
        <fullName evidence="5">MAM domain-containing protein</fullName>
    </recommendedName>
</protein>
<evidence type="ECO:0000256" key="1">
    <source>
        <dbReference type="SAM" id="MobiDB-lite"/>
    </source>
</evidence>
<dbReference type="EMBL" id="JAQNDN010000010">
    <property type="protein sequence ID" value="MDC0670052.1"/>
    <property type="molecule type" value="Genomic_DNA"/>
</dbReference>
<reference evidence="3 4" key="1">
    <citation type="submission" date="2022-11" db="EMBL/GenBank/DDBJ databases">
        <title>Minimal conservation of predation-associated metabolite biosynthetic gene clusters underscores biosynthetic potential of Myxococcota including descriptions for ten novel species: Archangium lansinium sp. nov., Myxococcus landrumus sp. nov., Nannocystis bai.</title>
        <authorList>
            <person name="Ahearne A."/>
            <person name="Stevens C."/>
            <person name="Dowd S."/>
        </authorList>
    </citation>
    <scope>NUCLEOTIDE SEQUENCE [LARGE SCALE GENOMIC DNA]</scope>
    <source>
        <strain evidence="3 4">NCELM</strain>
    </source>
</reference>
<evidence type="ECO:0000256" key="2">
    <source>
        <dbReference type="SAM" id="SignalP"/>
    </source>
</evidence>
<feature type="region of interest" description="Disordered" evidence="1">
    <location>
        <begin position="29"/>
        <end position="56"/>
    </location>
</feature>
<dbReference type="Proteomes" id="UP001217838">
    <property type="component" value="Unassembled WGS sequence"/>
</dbReference>
<dbReference type="PROSITE" id="PS51257">
    <property type="entry name" value="PROKAR_LIPOPROTEIN"/>
    <property type="match status" value="1"/>
</dbReference>
<evidence type="ECO:0000313" key="3">
    <source>
        <dbReference type="EMBL" id="MDC0670052.1"/>
    </source>
</evidence>
<dbReference type="RefSeq" id="WP_271999864.1">
    <property type="nucleotide sequence ID" value="NZ_JAQNDN010000010.1"/>
</dbReference>
<evidence type="ECO:0008006" key="5">
    <source>
        <dbReference type="Google" id="ProtNLM"/>
    </source>
</evidence>
<feature type="signal peptide" evidence="2">
    <location>
        <begin position="1"/>
        <end position="22"/>
    </location>
</feature>
<gene>
    <name evidence="3" type="ORF">POL58_20030</name>
</gene>